<dbReference type="SMART" id="SM00320">
    <property type="entry name" value="WD40"/>
    <property type="match status" value="6"/>
</dbReference>
<dbReference type="InterPro" id="IPR036322">
    <property type="entry name" value="WD40_repeat_dom_sf"/>
</dbReference>
<evidence type="ECO:0000313" key="6">
    <source>
        <dbReference type="Proteomes" id="UP001214628"/>
    </source>
</evidence>
<dbReference type="EMBL" id="CP118375">
    <property type="protein sequence ID" value="WFD42408.1"/>
    <property type="molecule type" value="Genomic_DNA"/>
</dbReference>
<proteinExistence type="predicted"/>
<dbReference type="PANTHER" id="PTHR22838:SF0">
    <property type="entry name" value="WD REPEAT-CONTAINING PROTEIN 26"/>
    <property type="match status" value="1"/>
</dbReference>
<sequence length="786" mass="87741">MNGVEMDDVELDPLAEHSGSDKNAQDDSCRPFERQELVRVLLQSLHNLGLDESYEALRRETQVDVESLVIARFRDAVLRGDWKDAGEHLSRAINDASVRVKAPSKQLTGDEDTLGGSSPHAQGVSYIWFQFYMQQYLELLELGQTANALRVLREHLTPFTPHAASLQPLSSLILCGTTEELYEKAQWDGARGTSRRTLLKRIEQVVDPQSMMPSDRLMHLLEQAVAYQRLRNPYYSAKINQKSSPSLLTDFTADTDLFPRENTHVLQGHSDEVWTLRFSPSGDMLATAGRDRIVTVWDMKNYKAFMRLEHRDPVASMDFSIDERRLLVASEEAVTVWNLDTKQGLSYVEHQHTVTAVRYLKQPSASSALQSAPTFVSGAMDHTLVFWNADGSVESRKDLGQHRITSLDVSHDGHFLIVVACEPSPVKAQTNSRSRSSATRSRSGSTDESMMSLLPFSLAGGAFIPYDLRHLSAIGSSRTNSLDLLDYPTDGAESRRNVPRTRRAIEQTCDALEGRSPSSSAVQNGKDGPSKERSRIMIYDLFNKKEVTSLFVEDALNHVVYSPDSKYALLSAADGNCILLETATNTLQQRYHGHKSSEFVIRAAFGGSGEDLAGGLSSPFVISGSEDAHIFFWHRATGRFIESNCQHPHGCVNDVAWRPNHSAMMVSCGDDASVRIWEPSRPEGETLYHTTNDKTITPSQRSGTYAPSTDWKRPHETNEESMEDESDDSSPTDSEQDNRQLRTMPSRVEREAMRNVPTGRIRRQSSPEPSAGAGSPQLPRPNLMPW</sequence>
<dbReference type="Gene3D" id="2.130.10.10">
    <property type="entry name" value="YVTN repeat-like/Quinoprotein amine dehydrogenase"/>
    <property type="match status" value="2"/>
</dbReference>
<keyword evidence="2" id="KW-0677">Repeat</keyword>
<dbReference type="InterPro" id="IPR019775">
    <property type="entry name" value="WD40_repeat_CS"/>
</dbReference>
<evidence type="ECO:0000313" key="5">
    <source>
        <dbReference type="EMBL" id="WFD42408.1"/>
    </source>
</evidence>
<feature type="region of interest" description="Disordered" evidence="4">
    <location>
        <begin position="511"/>
        <end position="531"/>
    </location>
</feature>
<organism evidence="5 6">
    <name type="scientific">Malassezia psittaci</name>
    <dbReference type="NCBI Taxonomy" id="1821823"/>
    <lineage>
        <taxon>Eukaryota</taxon>
        <taxon>Fungi</taxon>
        <taxon>Dikarya</taxon>
        <taxon>Basidiomycota</taxon>
        <taxon>Ustilaginomycotina</taxon>
        <taxon>Malasseziomycetes</taxon>
        <taxon>Malasseziales</taxon>
        <taxon>Malasseziaceae</taxon>
        <taxon>Malassezia</taxon>
    </lineage>
</organism>
<gene>
    <name evidence="5" type="ORF">MPSI1_001051</name>
</gene>
<dbReference type="InterPro" id="IPR015943">
    <property type="entry name" value="WD40/YVTN_repeat-like_dom_sf"/>
</dbReference>
<feature type="region of interest" description="Disordered" evidence="4">
    <location>
        <begin position="1"/>
        <end position="29"/>
    </location>
</feature>
<dbReference type="PROSITE" id="PS50896">
    <property type="entry name" value="LISH"/>
    <property type="match status" value="1"/>
</dbReference>
<dbReference type="PROSITE" id="PS00678">
    <property type="entry name" value="WD_REPEATS_1"/>
    <property type="match status" value="1"/>
</dbReference>
<feature type="region of interest" description="Disordered" evidence="4">
    <location>
        <begin position="427"/>
        <end position="448"/>
    </location>
</feature>
<dbReference type="PROSITE" id="PS50082">
    <property type="entry name" value="WD_REPEATS_2"/>
    <property type="match status" value="2"/>
</dbReference>
<feature type="repeat" description="WD" evidence="3">
    <location>
        <begin position="652"/>
        <end position="678"/>
    </location>
</feature>
<evidence type="ECO:0000256" key="2">
    <source>
        <dbReference type="ARBA" id="ARBA00022737"/>
    </source>
</evidence>
<keyword evidence="6" id="KW-1185">Reference proteome</keyword>
<reference evidence="5" key="1">
    <citation type="submission" date="2023-02" db="EMBL/GenBank/DDBJ databases">
        <title>Mating type loci evolution in Malassezia.</title>
        <authorList>
            <person name="Coelho M.A."/>
        </authorList>
    </citation>
    <scope>NUCLEOTIDE SEQUENCE</scope>
    <source>
        <strain evidence="5">CBS 14136</strain>
    </source>
</reference>
<name>A0AAF0F484_9BASI</name>
<dbReference type="InterPro" id="IPR001680">
    <property type="entry name" value="WD40_rpt"/>
</dbReference>
<dbReference type="Pfam" id="PF00400">
    <property type="entry name" value="WD40"/>
    <property type="match status" value="2"/>
</dbReference>
<feature type="compositionally biased region" description="Acidic residues" evidence="4">
    <location>
        <begin position="719"/>
        <end position="730"/>
    </location>
</feature>
<evidence type="ECO:0000256" key="1">
    <source>
        <dbReference type="ARBA" id="ARBA00022574"/>
    </source>
</evidence>
<feature type="compositionally biased region" description="Acidic residues" evidence="4">
    <location>
        <begin position="1"/>
        <end position="13"/>
    </location>
</feature>
<evidence type="ECO:0000256" key="4">
    <source>
        <dbReference type="SAM" id="MobiDB-lite"/>
    </source>
</evidence>
<feature type="compositionally biased region" description="Low complexity" evidence="4">
    <location>
        <begin position="432"/>
        <end position="444"/>
    </location>
</feature>
<dbReference type="GO" id="GO:0034657">
    <property type="term" value="C:GID complex"/>
    <property type="evidence" value="ECO:0007669"/>
    <property type="project" value="TreeGrafter"/>
</dbReference>
<dbReference type="InterPro" id="IPR051350">
    <property type="entry name" value="WD_repeat-ST_regulator"/>
</dbReference>
<dbReference type="SUPFAM" id="SSF50978">
    <property type="entry name" value="WD40 repeat-like"/>
    <property type="match status" value="1"/>
</dbReference>
<feature type="compositionally biased region" description="Basic and acidic residues" evidence="4">
    <location>
        <begin position="14"/>
        <end position="29"/>
    </location>
</feature>
<evidence type="ECO:0000256" key="3">
    <source>
        <dbReference type="PROSITE-ProRule" id="PRU00221"/>
    </source>
</evidence>
<feature type="region of interest" description="Disordered" evidence="4">
    <location>
        <begin position="683"/>
        <end position="786"/>
    </location>
</feature>
<feature type="repeat" description="WD" evidence="3">
    <location>
        <begin position="266"/>
        <end position="307"/>
    </location>
</feature>
<dbReference type="InterPro" id="IPR006594">
    <property type="entry name" value="LisH"/>
</dbReference>
<accession>A0AAF0F484</accession>
<protein>
    <recommendedName>
        <fullName evidence="7">WD40 repeat-containing protein</fullName>
    </recommendedName>
</protein>
<keyword evidence="1 3" id="KW-0853">WD repeat</keyword>
<dbReference type="Proteomes" id="UP001214628">
    <property type="component" value="Chromosome 1"/>
</dbReference>
<dbReference type="Pfam" id="PF23627">
    <property type="entry name" value="LisH_WDR26"/>
    <property type="match status" value="1"/>
</dbReference>
<feature type="compositionally biased region" description="Polar residues" evidence="4">
    <location>
        <begin position="688"/>
        <end position="707"/>
    </location>
</feature>
<feature type="compositionally biased region" description="Low complexity" evidence="4">
    <location>
        <begin position="766"/>
        <end position="776"/>
    </location>
</feature>
<dbReference type="PROSITE" id="PS50294">
    <property type="entry name" value="WD_REPEATS_REGION"/>
    <property type="match status" value="1"/>
</dbReference>
<dbReference type="AlphaFoldDB" id="A0AAF0F484"/>
<evidence type="ECO:0008006" key="7">
    <source>
        <dbReference type="Google" id="ProtNLM"/>
    </source>
</evidence>
<dbReference type="PANTHER" id="PTHR22838">
    <property type="entry name" value="WD REPEAT PROTEIN 26-RELATED"/>
    <property type="match status" value="1"/>
</dbReference>
<dbReference type="GO" id="GO:0043161">
    <property type="term" value="P:proteasome-mediated ubiquitin-dependent protein catabolic process"/>
    <property type="evidence" value="ECO:0007669"/>
    <property type="project" value="TreeGrafter"/>
</dbReference>